<sequence>MSEALAALVARLRDAELDPTVRELADSLWLARQVAAGTGAEEGPAVEPPPPARPGGGAHDDAGLTHPHAPPAPAPRVPPRAAPRARLVVPAGEGGDAERRDGVPVQVPAAAVLPDPLALQRALRPLQRYRPPVRPVPRHLDEQATAERAADTGLVVPVLRHARRREARLLLLMDLSTSTVVWEQALGELRHVCERAGAFREVQVQFLHEGEDGRPGYAATARPGTALQDPERLSDPTGSRLALVLSDCAGPMWRSGRMQRLLYRWGSLAPVAVVQPLPQRMWRRTHLPAHRGHLHRWEGPAGRLEFEPASGGPARRRGIPVPVLALRRSSVEGWAKLVSGATGQCLEAAAGYAEAAHGPSRAPVRARQEVGGRERVRAFRRTASPAAWQLAVYLSAVPPILPVMQLVQRAMLAGSGPEVLAEVLLGGLLKRRERDEDPDVLGYEFLEGVEEELLGHLERDDAILLQKHCSDYLERRFGRSVHNFPATAVALLGDTGQPAPAPSGPAVDHPGLRAFAEVSGEVLRRFLPGARAQERALDAADPDALRAAARQARERYAQERRAPDLDRAVELLEAAAGRCGDTVRDGVLKELGETLFLRWTARHGVADLRHALRVAAAVEERSPQARLLLGAVLVATAEEVERSGTAAAALPDPVRAQAERLAGGGPLAALWAEYLLLGDATDALLPVPAHLGDAADAPGWPAQQTLAEVLGRLAVVAARLVEGGVEMAVAGPYPGTRAQNPGGSPRGSRGGDAHARATADAAVDHQLVRRFAREVHGRLAEQRRRDRDQRVSPMSDEDERQYARAVIAQVLDEYAGAEPADGRRPFPSETDRRYADAVFAALYEAHGTGEPSGTFPGAADTGSAEDDTVGAYTASEGPGPRAGRLDLGDAAFHGSMLGQYRAAADGSRAGGGPETEGPWFTAQDAAGPSYTPRIEGPRPQDIYVDFMRRAISTAGVLTLGPDQADGYLLRGRLRKRLARHYTGRGEIPRDDLGGRSVPDASGVAVDACEDLREALARDGFGTAERTRAWLDLADALQLARADDPDDGGQRLIFAAVDEALAAADGDHDLILECHARGADVHWARFIGSGRDEYRHLAIERWEMALPLAPDDDPARALLLHRLGSALAQRGVDTHSAADTDAAVRHLREAVEATPTADPRRDERRMHLADAHIARFEVQEVLADLYEADWLLGAVARSLADPFLVAYSWLRRGEVAARLAARTDVLAQLRRADEYYRRAAEAAAEAGDADLAAEAHHSRGETLEQLEEPDLALAEYRAARRLLQRPPSAGAAVRAEELRAAVARLESRPDEA</sequence>
<feature type="region of interest" description="Disordered" evidence="1">
    <location>
        <begin position="38"/>
        <end position="81"/>
    </location>
</feature>
<dbReference type="RefSeq" id="WP_359777024.1">
    <property type="nucleotide sequence ID" value="NZ_JBEYRR010000003.1"/>
</dbReference>
<dbReference type="Proteomes" id="UP001553843">
    <property type="component" value="Unassembled WGS sequence"/>
</dbReference>
<evidence type="ECO:0000313" key="2">
    <source>
        <dbReference type="EMBL" id="MEW2360513.1"/>
    </source>
</evidence>
<reference evidence="2 3" key="1">
    <citation type="submission" date="2024-06" db="EMBL/GenBank/DDBJ databases">
        <title>The Natural Products Discovery Center: Release of the First 8490 Sequenced Strains for Exploring Actinobacteria Biosynthetic Diversity.</title>
        <authorList>
            <person name="Kalkreuter E."/>
            <person name="Kautsar S.A."/>
            <person name="Yang D."/>
            <person name="Bader C.D."/>
            <person name="Teijaro C.N."/>
            <person name="Fluegel L."/>
            <person name="Davis C.M."/>
            <person name="Simpson J.R."/>
            <person name="Lauterbach L."/>
            <person name="Steele A.D."/>
            <person name="Gui C."/>
            <person name="Meng S."/>
            <person name="Li G."/>
            <person name="Viehrig K."/>
            <person name="Ye F."/>
            <person name="Su P."/>
            <person name="Kiefer A.F."/>
            <person name="Nichols A."/>
            <person name="Cepeda A.J."/>
            <person name="Yan W."/>
            <person name="Fan B."/>
            <person name="Jiang Y."/>
            <person name="Adhikari A."/>
            <person name="Zheng C.-J."/>
            <person name="Schuster L."/>
            <person name="Cowan T.M."/>
            <person name="Smanski M.J."/>
            <person name="Chevrette M.G."/>
            <person name="De Carvalho L.P.S."/>
            <person name="Shen B."/>
        </authorList>
    </citation>
    <scope>NUCLEOTIDE SEQUENCE [LARGE SCALE GENOMIC DNA]</scope>
    <source>
        <strain evidence="2 3">NPDC047833</strain>
    </source>
</reference>
<feature type="region of interest" description="Disordered" evidence="1">
    <location>
        <begin position="847"/>
        <end position="887"/>
    </location>
</feature>
<feature type="region of interest" description="Disordered" evidence="1">
    <location>
        <begin position="904"/>
        <end position="937"/>
    </location>
</feature>
<feature type="region of interest" description="Disordered" evidence="1">
    <location>
        <begin position="730"/>
        <end position="759"/>
    </location>
</feature>
<dbReference type="NCBIfam" id="NF041121">
    <property type="entry name" value="SAV_2336_NTERM"/>
    <property type="match status" value="1"/>
</dbReference>
<protein>
    <submittedName>
        <fullName evidence="2">SAV_2336 N-terminal domain-related protein</fullName>
    </submittedName>
</protein>
<gene>
    <name evidence="2" type="ORF">AB0887_00870</name>
</gene>
<accession>A0ABV3LM08</accession>
<dbReference type="EMBL" id="JBEYRS010000001">
    <property type="protein sequence ID" value="MEW2360513.1"/>
    <property type="molecule type" value="Genomic_DNA"/>
</dbReference>
<comment type="caution">
    <text evidence="2">The sequence shown here is derived from an EMBL/GenBank/DDBJ whole genome shotgun (WGS) entry which is preliminary data.</text>
</comment>
<proteinExistence type="predicted"/>
<feature type="compositionally biased region" description="Pro residues" evidence="1">
    <location>
        <begin position="68"/>
        <end position="81"/>
    </location>
</feature>
<evidence type="ECO:0000256" key="1">
    <source>
        <dbReference type="SAM" id="MobiDB-lite"/>
    </source>
</evidence>
<name>A0ABV3LM08_9ACTN</name>
<dbReference type="SUPFAM" id="SSF48452">
    <property type="entry name" value="TPR-like"/>
    <property type="match status" value="1"/>
</dbReference>
<dbReference type="Gene3D" id="1.25.40.10">
    <property type="entry name" value="Tetratricopeptide repeat domain"/>
    <property type="match status" value="1"/>
</dbReference>
<dbReference type="InterPro" id="IPR011990">
    <property type="entry name" value="TPR-like_helical_dom_sf"/>
</dbReference>
<feature type="region of interest" description="Disordered" evidence="1">
    <location>
        <begin position="779"/>
        <end position="801"/>
    </location>
</feature>
<evidence type="ECO:0000313" key="3">
    <source>
        <dbReference type="Proteomes" id="UP001553843"/>
    </source>
</evidence>
<organism evidence="2 3">
    <name type="scientific">Streptomyces huasconensis</name>
    <dbReference type="NCBI Taxonomy" id="1854574"/>
    <lineage>
        <taxon>Bacteria</taxon>
        <taxon>Bacillati</taxon>
        <taxon>Actinomycetota</taxon>
        <taxon>Actinomycetes</taxon>
        <taxon>Kitasatosporales</taxon>
        <taxon>Streptomycetaceae</taxon>
        <taxon>Streptomyces</taxon>
    </lineage>
</organism>
<feature type="compositionally biased region" description="Basic and acidic residues" evidence="1">
    <location>
        <begin position="779"/>
        <end position="790"/>
    </location>
</feature>
<feature type="compositionally biased region" description="Basic and acidic residues" evidence="1">
    <location>
        <begin position="749"/>
        <end position="759"/>
    </location>
</feature>
<keyword evidence="3" id="KW-1185">Reference proteome</keyword>
<dbReference type="InterPro" id="IPR047738">
    <property type="entry name" value="SAV_2336-like_N"/>
</dbReference>